<dbReference type="SMART" id="SM00220">
    <property type="entry name" value="S_TKc"/>
    <property type="match status" value="1"/>
</dbReference>
<keyword evidence="12" id="KW-1185">Reference proteome</keyword>
<dbReference type="PROSITE" id="PS50011">
    <property type="entry name" value="PROTEIN_KINASE_DOM"/>
    <property type="match status" value="1"/>
</dbReference>
<dbReference type="EMBL" id="MPUH01001203">
    <property type="protein sequence ID" value="OMJ69404.1"/>
    <property type="molecule type" value="Genomic_DNA"/>
</dbReference>
<dbReference type="InterPro" id="IPR002048">
    <property type="entry name" value="EF_hand_dom"/>
</dbReference>
<dbReference type="Proteomes" id="UP000187209">
    <property type="component" value="Unassembled WGS sequence"/>
</dbReference>
<dbReference type="SUPFAM" id="SSF56112">
    <property type="entry name" value="Protein kinase-like (PK-like)"/>
    <property type="match status" value="1"/>
</dbReference>
<comment type="cofactor">
    <cofactor evidence="1">
        <name>Mg(2+)</name>
        <dbReference type="ChEBI" id="CHEBI:18420"/>
    </cofactor>
</comment>
<gene>
    <name evidence="11" type="ORF">SteCoe_32888</name>
</gene>
<evidence type="ECO:0000259" key="10">
    <source>
        <dbReference type="PROSITE" id="PS50222"/>
    </source>
</evidence>
<evidence type="ECO:0000256" key="6">
    <source>
        <dbReference type="ARBA" id="ARBA00022837"/>
    </source>
</evidence>
<dbReference type="PROSITE" id="PS50222">
    <property type="entry name" value="EF_HAND_2"/>
    <property type="match status" value="1"/>
</dbReference>
<evidence type="ECO:0000256" key="2">
    <source>
        <dbReference type="ARBA" id="ARBA00022527"/>
    </source>
</evidence>
<keyword evidence="7" id="KW-0067">ATP-binding</keyword>
<dbReference type="InterPro" id="IPR000719">
    <property type="entry name" value="Prot_kinase_dom"/>
</dbReference>
<organism evidence="11 12">
    <name type="scientific">Stentor coeruleus</name>
    <dbReference type="NCBI Taxonomy" id="5963"/>
    <lineage>
        <taxon>Eukaryota</taxon>
        <taxon>Sar</taxon>
        <taxon>Alveolata</taxon>
        <taxon>Ciliophora</taxon>
        <taxon>Postciliodesmatophora</taxon>
        <taxon>Heterotrichea</taxon>
        <taxon>Heterotrichida</taxon>
        <taxon>Stentoridae</taxon>
        <taxon>Stentor</taxon>
    </lineage>
</organism>
<dbReference type="InterPro" id="IPR050205">
    <property type="entry name" value="CDPK_Ser/Thr_kinases"/>
</dbReference>
<evidence type="ECO:0000313" key="11">
    <source>
        <dbReference type="EMBL" id="OMJ69404.1"/>
    </source>
</evidence>
<comment type="similarity">
    <text evidence="8">Belongs to the protein kinase superfamily. Ser/Thr protein kinase family. CDPK subfamily.</text>
</comment>
<keyword evidence="3" id="KW-0808">Transferase</keyword>
<dbReference type="AlphaFoldDB" id="A0A1R2AXZ1"/>
<sequence>MGCGLTKSLQKSPIESKSQSTKILTFPDSSNTQTKTIISKGYIIIELLPTNGPCKIILASHQLSGEKRIIKVIRKKSLHKSQLGPDKNPIESNILSHFRHRNIVMLLEVFQDKDNFYETFEYCEGGNLHTKLNIIGPLLEADVAKVIFQILSALEYMHAHSFLHRNLKIENILLKNDYDLDIKLCNFSRATKSIKASVPVVFCGLSEALSPEVQQGKYTEKSDIWSCGLIAYRLLTGKSIEIKPRPTSKNLQPVNIELFADSSSMVIDFIKGLLETSCDERFSAQEALAHPWIVVYKNKSSYLTLPKPVAVGPNNKLVRGLILLVITCLIGKETLSYLGEKFKIMRHTLPTPSGRQEFEDIIKRTITVNETRDLASKMFENFSFDRLSRVDLTEFLISFADTSLILTEENISKAFDYIDTNSDKLISISDLESNIGVLDFEDEENRRVKEIFEGDKKISKQVLIDLVRELI</sequence>
<dbReference type="Gene3D" id="1.10.238.10">
    <property type="entry name" value="EF-hand"/>
    <property type="match status" value="2"/>
</dbReference>
<evidence type="ECO:0000313" key="12">
    <source>
        <dbReference type="Proteomes" id="UP000187209"/>
    </source>
</evidence>
<proteinExistence type="inferred from homology"/>
<accession>A0A1R2AXZ1</accession>
<reference evidence="11 12" key="1">
    <citation type="submission" date="2016-11" db="EMBL/GenBank/DDBJ databases">
        <title>The macronuclear genome of Stentor coeruleus: a giant cell with tiny introns.</title>
        <authorList>
            <person name="Slabodnick M."/>
            <person name="Ruby J.G."/>
            <person name="Reiff S.B."/>
            <person name="Swart E.C."/>
            <person name="Gosai S."/>
            <person name="Prabakaran S."/>
            <person name="Witkowska E."/>
            <person name="Larue G.E."/>
            <person name="Fisher S."/>
            <person name="Freeman R.M."/>
            <person name="Gunawardena J."/>
            <person name="Chu W."/>
            <person name="Stover N.A."/>
            <person name="Gregory B.D."/>
            <person name="Nowacki M."/>
            <person name="Derisi J."/>
            <person name="Roy S.W."/>
            <person name="Marshall W.F."/>
            <person name="Sood P."/>
        </authorList>
    </citation>
    <scope>NUCLEOTIDE SEQUENCE [LARGE SCALE GENOMIC DNA]</scope>
    <source>
        <strain evidence="11">WM001</strain>
    </source>
</reference>
<dbReference type="GO" id="GO:0005509">
    <property type="term" value="F:calcium ion binding"/>
    <property type="evidence" value="ECO:0007669"/>
    <property type="project" value="InterPro"/>
</dbReference>
<dbReference type="InterPro" id="IPR011009">
    <property type="entry name" value="Kinase-like_dom_sf"/>
</dbReference>
<evidence type="ECO:0000256" key="4">
    <source>
        <dbReference type="ARBA" id="ARBA00022741"/>
    </source>
</evidence>
<comment type="caution">
    <text evidence="11">The sequence shown here is derived from an EMBL/GenBank/DDBJ whole genome shotgun (WGS) entry which is preliminary data.</text>
</comment>
<feature type="domain" description="EF-hand" evidence="10">
    <location>
        <begin position="406"/>
        <end position="441"/>
    </location>
</feature>
<keyword evidence="5" id="KW-0418">Kinase</keyword>
<evidence type="ECO:0000256" key="8">
    <source>
        <dbReference type="ARBA" id="ARBA00024334"/>
    </source>
</evidence>
<dbReference type="Gene3D" id="1.10.510.10">
    <property type="entry name" value="Transferase(Phosphotransferase) domain 1"/>
    <property type="match status" value="1"/>
</dbReference>
<evidence type="ECO:0000259" key="9">
    <source>
        <dbReference type="PROSITE" id="PS50011"/>
    </source>
</evidence>
<protein>
    <submittedName>
        <fullName evidence="11">Uncharacterized protein</fullName>
    </submittedName>
</protein>
<dbReference type="InterPro" id="IPR018247">
    <property type="entry name" value="EF_Hand_1_Ca_BS"/>
</dbReference>
<keyword evidence="2" id="KW-0723">Serine/threonine-protein kinase</keyword>
<evidence type="ECO:0000256" key="5">
    <source>
        <dbReference type="ARBA" id="ARBA00022777"/>
    </source>
</evidence>
<keyword evidence="4" id="KW-0547">Nucleotide-binding</keyword>
<evidence type="ECO:0000256" key="7">
    <source>
        <dbReference type="ARBA" id="ARBA00022840"/>
    </source>
</evidence>
<name>A0A1R2AXZ1_9CILI</name>
<dbReference type="PROSITE" id="PS00018">
    <property type="entry name" value="EF_HAND_1"/>
    <property type="match status" value="1"/>
</dbReference>
<dbReference type="Pfam" id="PF00069">
    <property type="entry name" value="Pkinase"/>
    <property type="match status" value="1"/>
</dbReference>
<feature type="domain" description="Protein kinase" evidence="9">
    <location>
        <begin position="42"/>
        <end position="293"/>
    </location>
</feature>
<dbReference type="GO" id="GO:0004674">
    <property type="term" value="F:protein serine/threonine kinase activity"/>
    <property type="evidence" value="ECO:0007669"/>
    <property type="project" value="UniProtKB-KW"/>
</dbReference>
<keyword evidence="6" id="KW-0106">Calcium</keyword>
<dbReference type="SUPFAM" id="SSF47473">
    <property type="entry name" value="EF-hand"/>
    <property type="match status" value="1"/>
</dbReference>
<evidence type="ECO:0000256" key="1">
    <source>
        <dbReference type="ARBA" id="ARBA00001946"/>
    </source>
</evidence>
<dbReference type="GO" id="GO:0005524">
    <property type="term" value="F:ATP binding"/>
    <property type="evidence" value="ECO:0007669"/>
    <property type="project" value="UniProtKB-KW"/>
</dbReference>
<dbReference type="PANTHER" id="PTHR24349">
    <property type="entry name" value="SERINE/THREONINE-PROTEIN KINASE"/>
    <property type="match status" value="1"/>
</dbReference>
<evidence type="ECO:0000256" key="3">
    <source>
        <dbReference type="ARBA" id="ARBA00022679"/>
    </source>
</evidence>
<dbReference type="InterPro" id="IPR011992">
    <property type="entry name" value="EF-hand-dom_pair"/>
</dbReference>